<gene>
    <name evidence="2" type="ORF">ACFO4O_17725</name>
</gene>
<feature type="chain" id="PRO_5045062740" description="Ankyrin repeat domain-containing protein" evidence="1">
    <location>
        <begin position="24"/>
        <end position="206"/>
    </location>
</feature>
<accession>A0ABV9M0K4</accession>
<reference evidence="3" key="1">
    <citation type="journal article" date="2019" name="Int. J. Syst. Evol. Microbiol.">
        <title>The Global Catalogue of Microorganisms (GCM) 10K type strain sequencing project: providing services to taxonomists for standard genome sequencing and annotation.</title>
        <authorList>
            <consortium name="The Broad Institute Genomics Platform"/>
            <consortium name="The Broad Institute Genome Sequencing Center for Infectious Disease"/>
            <person name="Wu L."/>
            <person name="Ma J."/>
        </authorList>
    </citation>
    <scope>NUCLEOTIDE SEQUENCE [LARGE SCALE GENOMIC DNA]</scope>
    <source>
        <strain evidence="3">KACC 12507</strain>
    </source>
</reference>
<keyword evidence="3" id="KW-1185">Reference proteome</keyword>
<evidence type="ECO:0008006" key="4">
    <source>
        <dbReference type="Google" id="ProtNLM"/>
    </source>
</evidence>
<evidence type="ECO:0000313" key="3">
    <source>
        <dbReference type="Proteomes" id="UP001595897"/>
    </source>
</evidence>
<comment type="caution">
    <text evidence="2">The sequence shown here is derived from an EMBL/GenBank/DDBJ whole genome shotgun (WGS) entry which is preliminary data.</text>
</comment>
<protein>
    <recommendedName>
        <fullName evidence="4">Ankyrin repeat domain-containing protein</fullName>
    </recommendedName>
</protein>
<proteinExistence type="predicted"/>
<dbReference type="Proteomes" id="UP001595897">
    <property type="component" value="Unassembled WGS sequence"/>
</dbReference>
<keyword evidence="1" id="KW-0732">Signal</keyword>
<dbReference type="RefSeq" id="WP_382410976.1">
    <property type="nucleotide sequence ID" value="NZ_JBHSGU010000029.1"/>
</dbReference>
<evidence type="ECO:0000313" key="2">
    <source>
        <dbReference type="EMBL" id="MFC4701989.1"/>
    </source>
</evidence>
<feature type="signal peptide" evidence="1">
    <location>
        <begin position="1"/>
        <end position="23"/>
    </location>
</feature>
<sequence>MNIARSFICAVVCTLAFITTASANNIAHTSNLFGDEKQPGNRLHDRIVELHTAAHPTPIPQAIETVLQDDDTTLGGEAKQAVAFDVPHANAFYEHMTEHNSLIEVTKRLIEAKPDMAVHTITLGVVLYPDHAQEIYDGAALTGLLDSDDILVALLQAGADPTTVSDATAADGTFVSSGPSTVTISPLGAGVGAGGTGGGDTTASTN</sequence>
<organism evidence="2 3">
    <name type="scientific">Glaciecola siphonariae</name>
    <dbReference type="NCBI Taxonomy" id="521012"/>
    <lineage>
        <taxon>Bacteria</taxon>
        <taxon>Pseudomonadati</taxon>
        <taxon>Pseudomonadota</taxon>
        <taxon>Gammaproteobacteria</taxon>
        <taxon>Alteromonadales</taxon>
        <taxon>Alteromonadaceae</taxon>
        <taxon>Glaciecola</taxon>
    </lineage>
</organism>
<evidence type="ECO:0000256" key="1">
    <source>
        <dbReference type="SAM" id="SignalP"/>
    </source>
</evidence>
<name>A0ABV9M0K4_9ALTE</name>
<dbReference type="EMBL" id="JBHSGU010000029">
    <property type="protein sequence ID" value="MFC4701989.1"/>
    <property type="molecule type" value="Genomic_DNA"/>
</dbReference>